<dbReference type="AlphaFoldDB" id="A0ABD6CG27"/>
<dbReference type="EMBL" id="JBHUDJ010000014">
    <property type="protein sequence ID" value="MFD1589160.1"/>
    <property type="molecule type" value="Genomic_DNA"/>
</dbReference>
<dbReference type="InterPro" id="IPR014710">
    <property type="entry name" value="RmlC-like_jellyroll"/>
</dbReference>
<dbReference type="Proteomes" id="UP001597119">
    <property type="component" value="Unassembled WGS sequence"/>
</dbReference>
<evidence type="ECO:0000256" key="1">
    <source>
        <dbReference type="SAM" id="MobiDB-lite"/>
    </source>
</evidence>
<accession>A0ABD6CG27</accession>
<keyword evidence="4" id="KW-1185">Reference proteome</keyword>
<dbReference type="InterPro" id="IPR013096">
    <property type="entry name" value="Cupin_2"/>
</dbReference>
<feature type="region of interest" description="Disordered" evidence="1">
    <location>
        <begin position="1"/>
        <end position="22"/>
    </location>
</feature>
<evidence type="ECO:0000259" key="2">
    <source>
        <dbReference type="Pfam" id="PF07883"/>
    </source>
</evidence>
<comment type="caution">
    <text evidence="3">The sequence shown here is derived from an EMBL/GenBank/DDBJ whole genome shotgun (WGS) entry which is preliminary data.</text>
</comment>
<dbReference type="SUPFAM" id="SSF51182">
    <property type="entry name" value="RmlC-like cupins"/>
    <property type="match status" value="1"/>
</dbReference>
<name>A0ABD6CG27_9EURY</name>
<dbReference type="InterPro" id="IPR011051">
    <property type="entry name" value="RmlC_Cupin_sf"/>
</dbReference>
<dbReference type="Pfam" id="PF07883">
    <property type="entry name" value="Cupin_2"/>
    <property type="match status" value="1"/>
</dbReference>
<evidence type="ECO:0000313" key="3">
    <source>
        <dbReference type="EMBL" id="MFD1589160.1"/>
    </source>
</evidence>
<protein>
    <submittedName>
        <fullName evidence="3">Cupin domain-containing protein</fullName>
    </submittedName>
</protein>
<reference evidence="3 4" key="1">
    <citation type="journal article" date="2019" name="Int. J. Syst. Evol. Microbiol.">
        <title>The Global Catalogue of Microorganisms (GCM) 10K type strain sequencing project: providing services to taxonomists for standard genome sequencing and annotation.</title>
        <authorList>
            <consortium name="The Broad Institute Genomics Platform"/>
            <consortium name="The Broad Institute Genome Sequencing Center for Infectious Disease"/>
            <person name="Wu L."/>
            <person name="Ma J."/>
        </authorList>
    </citation>
    <scope>NUCLEOTIDE SEQUENCE [LARGE SCALE GENOMIC DNA]</scope>
    <source>
        <strain evidence="3 4">CGMCC 1.12125</strain>
    </source>
</reference>
<dbReference type="RefSeq" id="WP_247378808.1">
    <property type="nucleotide sequence ID" value="NZ_JALLGV010000005.1"/>
</dbReference>
<organism evidence="3 4">
    <name type="scientific">Halorientalis brevis</name>
    <dbReference type="NCBI Taxonomy" id="1126241"/>
    <lineage>
        <taxon>Archaea</taxon>
        <taxon>Methanobacteriati</taxon>
        <taxon>Methanobacteriota</taxon>
        <taxon>Stenosarchaea group</taxon>
        <taxon>Halobacteria</taxon>
        <taxon>Halobacteriales</taxon>
        <taxon>Haloarculaceae</taxon>
        <taxon>Halorientalis</taxon>
    </lineage>
</organism>
<feature type="domain" description="Cupin type-2" evidence="2">
    <location>
        <begin position="30"/>
        <end position="80"/>
    </location>
</feature>
<evidence type="ECO:0000313" key="4">
    <source>
        <dbReference type="Proteomes" id="UP001597119"/>
    </source>
</evidence>
<proteinExistence type="predicted"/>
<gene>
    <name evidence="3" type="ORF">ACFR9U_19450</name>
</gene>
<sequence length="101" mass="11112">MADVATLSALTATPHANPFPGEEPKVVRLALDAGERVDPHRHPDRQIVCYLLSGRMELDLDEETHELAAGDLIRFDGRREVSPRGVEDCEALLVLAPRSSE</sequence>
<dbReference type="Gene3D" id="2.60.120.10">
    <property type="entry name" value="Jelly Rolls"/>
    <property type="match status" value="1"/>
</dbReference>